<dbReference type="Proteomes" id="UP000288716">
    <property type="component" value="Unassembled WGS sequence"/>
</dbReference>
<evidence type="ECO:0000256" key="2">
    <source>
        <dbReference type="ARBA" id="ARBA00023134"/>
    </source>
</evidence>
<dbReference type="GO" id="GO:0003924">
    <property type="term" value="F:GTPase activity"/>
    <property type="evidence" value="ECO:0007669"/>
    <property type="project" value="InterPro"/>
</dbReference>
<name>A0A443S4F4_9ACAR</name>
<dbReference type="InterPro" id="IPR027417">
    <property type="entry name" value="P-loop_NTPase"/>
</dbReference>
<dbReference type="FunFam" id="3.40.50.300:FF:001329">
    <property type="entry name" value="Small GTP-binding protein, putative"/>
    <property type="match status" value="1"/>
</dbReference>
<dbReference type="SMART" id="SM00176">
    <property type="entry name" value="RAN"/>
    <property type="match status" value="1"/>
</dbReference>
<keyword evidence="2" id="KW-0342">GTP-binding</keyword>
<dbReference type="OrthoDB" id="6585768at2759"/>
<dbReference type="EMBL" id="NCKV01008854">
    <property type="protein sequence ID" value="RWS22426.1"/>
    <property type="molecule type" value="Genomic_DNA"/>
</dbReference>
<dbReference type="NCBIfam" id="TIGR00231">
    <property type="entry name" value="small_GTP"/>
    <property type="match status" value="1"/>
</dbReference>
<dbReference type="SUPFAM" id="SSF52540">
    <property type="entry name" value="P-loop containing nucleoside triphosphate hydrolases"/>
    <property type="match status" value="1"/>
</dbReference>
<dbReference type="SMART" id="SM00174">
    <property type="entry name" value="RHO"/>
    <property type="match status" value="1"/>
</dbReference>
<dbReference type="Pfam" id="PF00071">
    <property type="entry name" value="Ras"/>
    <property type="match status" value="1"/>
</dbReference>
<proteinExistence type="predicted"/>
<dbReference type="STRING" id="299467.A0A443S4F4"/>
<dbReference type="PROSITE" id="PS51420">
    <property type="entry name" value="RHO"/>
    <property type="match status" value="1"/>
</dbReference>
<keyword evidence="4" id="KW-1185">Reference proteome</keyword>
<dbReference type="Gene3D" id="3.40.50.300">
    <property type="entry name" value="P-loop containing nucleotide triphosphate hydrolases"/>
    <property type="match status" value="1"/>
</dbReference>
<dbReference type="InterPro" id="IPR001806">
    <property type="entry name" value="Small_GTPase"/>
</dbReference>
<accession>A0A443S4F4</accession>
<dbReference type="SMART" id="SM00173">
    <property type="entry name" value="RAS"/>
    <property type="match status" value="1"/>
</dbReference>
<dbReference type="PANTHER" id="PTHR47977">
    <property type="entry name" value="RAS-RELATED PROTEIN RAB"/>
    <property type="match status" value="1"/>
</dbReference>
<keyword evidence="1" id="KW-0547">Nucleotide-binding</keyword>
<reference evidence="3 4" key="1">
    <citation type="journal article" date="2018" name="Gigascience">
        <title>Genomes of trombidid mites reveal novel predicted allergens and laterally-transferred genes associated with secondary metabolism.</title>
        <authorList>
            <person name="Dong X."/>
            <person name="Chaisiri K."/>
            <person name="Xia D."/>
            <person name="Armstrong S.D."/>
            <person name="Fang Y."/>
            <person name="Donnelly M.J."/>
            <person name="Kadowaki T."/>
            <person name="McGarry J.W."/>
            <person name="Darby A.C."/>
            <person name="Makepeace B.L."/>
        </authorList>
    </citation>
    <scope>NUCLEOTIDE SEQUENCE [LARGE SCALE GENOMIC DNA]</scope>
    <source>
        <strain evidence="3">UoL-UT</strain>
    </source>
</reference>
<dbReference type="PROSITE" id="PS51421">
    <property type="entry name" value="RAS"/>
    <property type="match status" value="1"/>
</dbReference>
<comment type="caution">
    <text evidence="3">The sequence shown here is derived from an EMBL/GenBank/DDBJ whole genome shotgun (WGS) entry which is preliminary data.</text>
</comment>
<evidence type="ECO:0000313" key="4">
    <source>
        <dbReference type="Proteomes" id="UP000288716"/>
    </source>
</evidence>
<evidence type="ECO:0000256" key="1">
    <source>
        <dbReference type="ARBA" id="ARBA00022741"/>
    </source>
</evidence>
<gene>
    <name evidence="3" type="ORF">B4U80_00370</name>
</gene>
<organism evidence="3 4">
    <name type="scientific">Leptotrombidium deliense</name>
    <dbReference type="NCBI Taxonomy" id="299467"/>
    <lineage>
        <taxon>Eukaryota</taxon>
        <taxon>Metazoa</taxon>
        <taxon>Ecdysozoa</taxon>
        <taxon>Arthropoda</taxon>
        <taxon>Chelicerata</taxon>
        <taxon>Arachnida</taxon>
        <taxon>Acari</taxon>
        <taxon>Acariformes</taxon>
        <taxon>Trombidiformes</taxon>
        <taxon>Prostigmata</taxon>
        <taxon>Anystina</taxon>
        <taxon>Parasitengona</taxon>
        <taxon>Trombiculoidea</taxon>
        <taxon>Trombiculidae</taxon>
        <taxon>Leptotrombidium</taxon>
    </lineage>
</organism>
<dbReference type="SMART" id="SM00175">
    <property type="entry name" value="RAB"/>
    <property type="match status" value="1"/>
</dbReference>
<evidence type="ECO:0000313" key="3">
    <source>
        <dbReference type="EMBL" id="RWS22426.1"/>
    </source>
</evidence>
<dbReference type="InterPro" id="IPR005225">
    <property type="entry name" value="Small_GTP-bd"/>
</dbReference>
<dbReference type="AlphaFoldDB" id="A0A443S4F4"/>
<dbReference type="PRINTS" id="PR00449">
    <property type="entry name" value="RASTRNSFRMNG"/>
</dbReference>
<sequence length="238" mass="26447">MREDDYETAIKVVIVGNGSVGKSSLIQRFCHGTFTSEYKRTIGVDFLERSVNDKNCLRIGNQEIRLMLWDTAGQEEFGALTKAYYRGAHACIIAFSTTDRQSFASVKSWKSKVEFECGSIPMVVVQNKIDLLANSVVSFEEVDSLCRQLKLKLFRTSVKEALNVKEGLLVNASLHDSRNNGQLVFQFVAECYVHSIAASEEELVPSFSTSTLKSALMRPSIVDTPIAKTTNTSIIADK</sequence>
<protein>
    <recommendedName>
        <fullName evidence="5">Ras-related protein Rab-23-like protein</fullName>
    </recommendedName>
</protein>
<dbReference type="GO" id="GO:0005525">
    <property type="term" value="F:GTP binding"/>
    <property type="evidence" value="ECO:0007669"/>
    <property type="project" value="UniProtKB-KW"/>
</dbReference>
<dbReference type="PROSITE" id="PS51419">
    <property type="entry name" value="RAB"/>
    <property type="match status" value="1"/>
</dbReference>
<dbReference type="InterPro" id="IPR050227">
    <property type="entry name" value="Rab"/>
</dbReference>
<dbReference type="VEuPathDB" id="VectorBase:LDEU009614"/>
<evidence type="ECO:0008006" key="5">
    <source>
        <dbReference type="Google" id="ProtNLM"/>
    </source>
</evidence>